<dbReference type="STRING" id="512399.A8709_09835"/>
<dbReference type="InterPro" id="IPR024623">
    <property type="entry name" value="YtxH"/>
</dbReference>
<keyword evidence="1" id="KW-0812">Transmembrane</keyword>
<keyword evidence="3" id="KW-1185">Reference proteome</keyword>
<gene>
    <name evidence="2" type="ORF">A8709_09835</name>
</gene>
<dbReference type="InterPro" id="IPR052928">
    <property type="entry name" value="Desiccation-related_membrane"/>
</dbReference>
<keyword evidence="1" id="KW-0472">Membrane</keyword>
<dbReference type="Gene3D" id="1.20.120.20">
    <property type="entry name" value="Apolipoprotein"/>
    <property type="match status" value="1"/>
</dbReference>
<dbReference type="Pfam" id="PF12732">
    <property type="entry name" value="YtxH"/>
    <property type="match status" value="1"/>
</dbReference>
<dbReference type="AlphaFoldDB" id="A0A1C1A5T9"/>
<dbReference type="RefSeq" id="WP_065851419.1">
    <property type="nucleotide sequence ID" value="NZ_LYPC01000012.1"/>
</dbReference>
<evidence type="ECO:0000256" key="1">
    <source>
        <dbReference type="SAM" id="Phobius"/>
    </source>
</evidence>
<evidence type="ECO:0000313" key="3">
    <source>
        <dbReference type="Proteomes" id="UP000093309"/>
    </source>
</evidence>
<dbReference type="OrthoDB" id="9810874at2"/>
<dbReference type="EMBL" id="LYPC01000012">
    <property type="protein sequence ID" value="OCT15915.1"/>
    <property type="molecule type" value="Genomic_DNA"/>
</dbReference>
<protein>
    <recommendedName>
        <fullName evidence="4">Gas vesicle protein</fullName>
    </recommendedName>
</protein>
<organism evidence="2 3">
    <name type="scientific">Paenibacillus pectinilyticus</name>
    <dbReference type="NCBI Taxonomy" id="512399"/>
    <lineage>
        <taxon>Bacteria</taxon>
        <taxon>Bacillati</taxon>
        <taxon>Bacillota</taxon>
        <taxon>Bacilli</taxon>
        <taxon>Bacillales</taxon>
        <taxon>Paenibacillaceae</taxon>
        <taxon>Paenibacillus</taxon>
    </lineage>
</organism>
<dbReference type="PANTHER" id="PTHR35792:SF2">
    <property type="entry name" value="GENERAL STRESS PROTEIN"/>
    <property type="match status" value="1"/>
</dbReference>
<reference evidence="3" key="1">
    <citation type="submission" date="2016-05" db="EMBL/GenBank/DDBJ databases">
        <title>Paenibacillus oryzae. sp. nov., isolated from the rice root.</title>
        <authorList>
            <person name="Zhang J."/>
            <person name="Zhang X."/>
        </authorList>
    </citation>
    <scope>NUCLEOTIDE SEQUENCE [LARGE SCALE GENOMIC DNA]</scope>
    <source>
        <strain evidence="3">KCTC13222</strain>
    </source>
</reference>
<comment type="caution">
    <text evidence="2">The sequence shown here is derived from an EMBL/GenBank/DDBJ whole genome shotgun (WGS) entry which is preliminary data.</text>
</comment>
<name>A0A1C1A5T9_9BACL</name>
<keyword evidence="1" id="KW-1133">Transmembrane helix</keyword>
<proteinExistence type="predicted"/>
<accession>A0A1C1A5T9</accession>
<dbReference type="PANTHER" id="PTHR35792">
    <property type="entry name" value="GENERAL STRESS PROTEIN"/>
    <property type="match status" value="1"/>
</dbReference>
<sequence length="116" mass="12532">MNETVETNKGGLWVGLVIGGAIGAVSSLLIAPQTGAKLRKNIWSMYRTWQDKTTEIASTLCSKTDEVTSKISDKTEDIASKMSNKTEEIASSVSDTSKSIADYVSQKTAEIVDKKN</sequence>
<dbReference type="Proteomes" id="UP000093309">
    <property type="component" value="Unassembled WGS sequence"/>
</dbReference>
<evidence type="ECO:0008006" key="4">
    <source>
        <dbReference type="Google" id="ProtNLM"/>
    </source>
</evidence>
<feature type="transmembrane region" description="Helical" evidence="1">
    <location>
        <begin position="12"/>
        <end position="31"/>
    </location>
</feature>
<evidence type="ECO:0000313" key="2">
    <source>
        <dbReference type="EMBL" id="OCT15915.1"/>
    </source>
</evidence>